<dbReference type="InterPro" id="IPR000591">
    <property type="entry name" value="DEP_dom"/>
</dbReference>
<feature type="compositionally biased region" description="Low complexity" evidence="1">
    <location>
        <begin position="115"/>
        <end position="125"/>
    </location>
</feature>
<dbReference type="Proteomes" id="UP001148838">
    <property type="component" value="Unassembled WGS sequence"/>
</dbReference>
<dbReference type="EMBL" id="JAJSOF020000023">
    <property type="protein sequence ID" value="KAJ4435459.1"/>
    <property type="molecule type" value="Genomic_DNA"/>
</dbReference>
<sequence length="542" mass="58385">MHIAEFKITSSSGDTEEDVTCRNGPSVEGLRINGHSKHRSGHGYESSSMLSSDLETTSFLESEDDASSRITTTTGRATNLSVDRQTLGTADHSSVSRLHLSGRRRPQRRRRHRVPPAMSRTSSFSSITDSTMSLNIITVTLNMDTVNFLGISIVGQSNKGGDGGIYVGSIMKGGAVALDGRIEPGDMILQVNDINFENMSNDEAVRVLREVVQKPGPIKLVVAKCWDPNPKGYFTIPRTEPVRPIDPGAWVAHTAAIRGPFEEIQLTVNTDMPTIVRAMARPDSGLEIRDRMWLKITIPNAFIGCDVVDWLHAHVEGFVDRRDARKYASQMLKAGYIRHTVNKITFSEQCYYVFGDLCTAMSNLKLHDDCTSLDRDTVGPLPAPNTMPAPWGGTHMPYSGTYLPHTGAGYAPMPFNYTNEPSVYGYAREESVHSGSGGSSNGSEPVCKEGAGDLMKSGSSASESELGGGGNGGVGSAIKPSGGRRSGGSRSRSSGSEQSVATASTAGPQSQHPLQQTQDLSGSRQSFRIAMGNPCEFFVDVM</sequence>
<dbReference type="InterPro" id="IPR036388">
    <property type="entry name" value="WH-like_DNA-bd_sf"/>
</dbReference>
<dbReference type="SMART" id="SM00049">
    <property type="entry name" value="DEP"/>
    <property type="match status" value="1"/>
</dbReference>
<dbReference type="PANTHER" id="PTHR10878">
    <property type="entry name" value="SEGMENT POLARITY PROTEIN DISHEVELLED"/>
    <property type="match status" value="1"/>
</dbReference>
<dbReference type="PROSITE" id="PS50106">
    <property type="entry name" value="PDZ"/>
    <property type="match status" value="1"/>
</dbReference>
<evidence type="ECO:0008006" key="6">
    <source>
        <dbReference type="Google" id="ProtNLM"/>
    </source>
</evidence>
<name>A0ABQ8SMQ4_PERAM</name>
<evidence type="ECO:0000313" key="5">
    <source>
        <dbReference type="Proteomes" id="UP001148838"/>
    </source>
</evidence>
<organism evidence="4 5">
    <name type="scientific">Periplaneta americana</name>
    <name type="common">American cockroach</name>
    <name type="synonym">Blatta americana</name>
    <dbReference type="NCBI Taxonomy" id="6978"/>
    <lineage>
        <taxon>Eukaryota</taxon>
        <taxon>Metazoa</taxon>
        <taxon>Ecdysozoa</taxon>
        <taxon>Arthropoda</taxon>
        <taxon>Hexapoda</taxon>
        <taxon>Insecta</taxon>
        <taxon>Pterygota</taxon>
        <taxon>Neoptera</taxon>
        <taxon>Polyneoptera</taxon>
        <taxon>Dictyoptera</taxon>
        <taxon>Blattodea</taxon>
        <taxon>Blattoidea</taxon>
        <taxon>Blattidae</taxon>
        <taxon>Blattinae</taxon>
        <taxon>Periplaneta</taxon>
    </lineage>
</organism>
<feature type="domain" description="DEP" evidence="3">
    <location>
        <begin position="282"/>
        <end position="356"/>
    </location>
</feature>
<dbReference type="InterPro" id="IPR001478">
    <property type="entry name" value="PDZ"/>
</dbReference>
<feature type="region of interest" description="Disordered" evidence="1">
    <location>
        <begin position="1"/>
        <end position="125"/>
    </location>
</feature>
<evidence type="ECO:0000313" key="4">
    <source>
        <dbReference type="EMBL" id="KAJ4435459.1"/>
    </source>
</evidence>
<accession>A0ABQ8SMQ4</accession>
<comment type="caution">
    <text evidence="4">The sequence shown here is derived from an EMBL/GenBank/DDBJ whole genome shotgun (WGS) entry which is preliminary data.</text>
</comment>
<dbReference type="InterPro" id="IPR036034">
    <property type="entry name" value="PDZ_sf"/>
</dbReference>
<dbReference type="CDD" id="cd06717">
    <property type="entry name" value="PDZ_Dishevelled-like"/>
    <property type="match status" value="1"/>
</dbReference>
<dbReference type="Pfam" id="PF00595">
    <property type="entry name" value="PDZ"/>
    <property type="match status" value="1"/>
</dbReference>
<feature type="compositionally biased region" description="Gly residues" evidence="1">
    <location>
        <begin position="466"/>
        <end position="475"/>
    </location>
</feature>
<dbReference type="SUPFAM" id="SSF46785">
    <property type="entry name" value="Winged helix' DNA-binding domain"/>
    <property type="match status" value="1"/>
</dbReference>
<feature type="compositionally biased region" description="Polar residues" evidence="1">
    <location>
        <begin position="45"/>
        <end position="60"/>
    </location>
</feature>
<dbReference type="Pfam" id="PF12316">
    <property type="entry name" value="Dsh_C"/>
    <property type="match status" value="1"/>
</dbReference>
<protein>
    <recommendedName>
        <fullName evidence="6">Dishevelled</fullName>
    </recommendedName>
</protein>
<dbReference type="InterPro" id="IPR015506">
    <property type="entry name" value="Dsh/Dvl-rel"/>
</dbReference>
<feature type="compositionally biased region" description="Polar residues" evidence="1">
    <location>
        <begin position="497"/>
        <end position="524"/>
    </location>
</feature>
<keyword evidence="5" id="KW-1185">Reference proteome</keyword>
<feature type="domain" description="PDZ" evidence="2">
    <location>
        <begin position="138"/>
        <end position="210"/>
    </location>
</feature>
<dbReference type="SUPFAM" id="SSF50156">
    <property type="entry name" value="PDZ domain-like"/>
    <property type="match status" value="1"/>
</dbReference>
<feature type="region of interest" description="Disordered" evidence="1">
    <location>
        <begin position="429"/>
        <end position="524"/>
    </location>
</feature>
<evidence type="ECO:0000256" key="1">
    <source>
        <dbReference type="SAM" id="MobiDB-lite"/>
    </source>
</evidence>
<dbReference type="Pfam" id="PF00610">
    <property type="entry name" value="DEP"/>
    <property type="match status" value="1"/>
</dbReference>
<dbReference type="InterPro" id="IPR003351">
    <property type="entry name" value="Dishevelled_protein_dom"/>
</dbReference>
<dbReference type="Gene3D" id="1.10.10.10">
    <property type="entry name" value="Winged helix-like DNA-binding domain superfamily/Winged helix DNA-binding domain"/>
    <property type="match status" value="1"/>
</dbReference>
<feature type="compositionally biased region" description="Polar residues" evidence="1">
    <location>
        <begin position="68"/>
        <end position="96"/>
    </location>
</feature>
<dbReference type="Gene3D" id="2.30.42.10">
    <property type="match status" value="1"/>
</dbReference>
<feature type="compositionally biased region" description="Basic residues" evidence="1">
    <location>
        <begin position="100"/>
        <end position="114"/>
    </location>
</feature>
<gene>
    <name evidence="4" type="ORF">ANN_18075</name>
</gene>
<evidence type="ECO:0000259" key="2">
    <source>
        <dbReference type="PROSITE" id="PS50106"/>
    </source>
</evidence>
<dbReference type="CDD" id="cd04438">
    <property type="entry name" value="DEP_dishevelled"/>
    <property type="match status" value="1"/>
</dbReference>
<dbReference type="InterPro" id="IPR036390">
    <property type="entry name" value="WH_DNA-bd_sf"/>
</dbReference>
<proteinExistence type="predicted"/>
<dbReference type="InterPro" id="IPR024580">
    <property type="entry name" value="Dishevelled_C-dom"/>
</dbReference>
<dbReference type="Pfam" id="PF02377">
    <property type="entry name" value="Dishevelled"/>
    <property type="match status" value="1"/>
</dbReference>
<dbReference type="PANTHER" id="PTHR10878:SF25">
    <property type="entry name" value="SEGMENT POLARITY PROTEIN DISHEVELLED"/>
    <property type="match status" value="1"/>
</dbReference>
<dbReference type="PRINTS" id="PR01760">
    <property type="entry name" value="DISHEVELLED"/>
</dbReference>
<evidence type="ECO:0000259" key="3">
    <source>
        <dbReference type="PROSITE" id="PS50186"/>
    </source>
</evidence>
<dbReference type="InterPro" id="IPR008339">
    <property type="entry name" value="Dishevelled_fam"/>
</dbReference>
<dbReference type="SMART" id="SM00228">
    <property type="entry name" value="PDZ"/>
    <property type="match status" value="1"/>
</dbReference>
<dbReference type="PROSITE" id="PS50186">
    <property type="entry name" value="DEP"/>
    <property type="match status" value="1"/>
</dbReference>
<reference evidence="4 5" key="1">
    <citation type="journal article" date="2022" name="Allergy">
        <title>Genome assembly and annotation of Periplaneta americana reveal a comprehensive cockroach allergen profile.</title>
        <authorList>
            <person name="Wang L."/>
            <person name="Xiong Q."/>
            <person name="Saelim N."/>
            <person name="Wang L."/>
            <person name="Nong W."/>
            <person name="Wan A.T."/>
            <person name="Shi M."/>
            <person name="Liu X."/>
            <person name="Cao Q."/>
            <person name="Hui J.H.L."/>
            <person name="Sookrung N."/>
            <person name="Leung T.F."/>
            <person name="Tungtrongchitr A."/>
            <person name="Tsui S.K.W."/>
        </authorList>
    </citation>
    <scope>NUCLEOTIDE SEQUENCE [LARGE SCALE GENOMIC DNA]</scope>
    <source>
        <strain evidence="4">PWHHKU_190912</strain>
    </source>
</reference>